<feature type="repeat" description="WD" evidence="3">
    <location>
        <begin position="1476"/>
        <end position="1517"/>
    </location>
</feature>
<dbReference type="SUPFAM" id="SSF50998">
    <property type="entry name" value="Quinoprotein alcohol dehydrogenase-like"/>
    <property type="match status" value="2"/>
</dbReference>
<dbReference type="CDD" id="cd00200">
    <property type="entry name" value="WD40"/>
    <property type="match status" value="3"/>
</dbReference>
<feature type="repeat" description="WD" evidence="3">
    <location>
        <begin position="1392"/>
        <end position="1433"/>
    </location>
</feature>
<dbReference type="Gene3D" id="2.160.20.80">
    <property type="entry name" value="E3 ubiquitin-protein ligase SopA"/>
    <property type="match status" value="1"/>
</dbReference>
<dbReference type="SMART" id="SM00320">
    <property type="entry name" value="WD40"/>
    <property type="match status" value="14"/>
</dbReference>
<proteinExistence type="predicted"/>
<dbReference type="InterPro" id="IPR054737">
    <property type="entry name" value="NNH6"/>
</dbReference>
<dbReference type="InterPro" id="IPR011047">
    <property type="entry name" value="Quinoprotein_ADH-like_sf"/>
</dbReference>
<reference evidence="6 7" key="1">
    <citation type="submission" date="2017-07" db="EMBL/GenBank/DDBJ databases">
        <title>Complete Genome Sequence of the cosmetic ferment Vitreoscilla filiformis (ATCC15551).</title>
        <authorList>
            <person name="Contreras S."/>
            <person name="Sagory-Zalkind P."/>
            <person name="Blanquart H."/>
            <person name="Iltis A."/>
            <person name="Morand S.C."/>
        </authorList>
    </citation>
    <scope>NUCLEOTIDE SEQUENCE [LARGE SCALE GENOMIC DNA]</scope>
    <source>
        <strain evidence="6 7">ATCC 15551</strain>
    </source>
</reference>
<evidence type="ECO:0000256" key="3">
    <source>
        <dbReference type="PROSITE-ProRule" id="PRU00221"/>
    </source>
</evidence>
<dbReference type="InterPro" id="IPR001646">
    <property type="entry name" value="5peptide_repeat"/>
</dbReference>
<gene>
    <name evidence="6" type="ORF">VITFI_CDS2696</name>
</gene>
<feature type="repeat" description="WD" evidence="3">
    <location>
        <begin position="1014"/>
        <end position="1055"/>
    </location>
</feature>
<dbReference type="Pfam" id="PF13676">
    <property type="entry name" value="TIR_2"/>
    <property type="match status" value="1"/>
</dbReference>
<evidence type="ECO:0000259" key="5">
    <source>
        <dbReference type="Pfam" id="PF22737"/>
    </source>
</evidence>
<dbReference type="FunFam" id="2.130.10.10:FF:000228">
    <property type="entry name" value="COMPASS-like H3K4 histone methylase component WDR5A"/>
    <property type="match status" value="1"/>
</dbReference>
<dbReference type="PROSITE" id="PS50082">
    <property type="entry name" value="WD_REPEATS_2"/>
    <property type="match status" value="14"/>
</dbReference>
<feature type="repeat" description="WD" evidence="3">
    <location>
        <begin position="1182"/>
        <end position="1223"/>
    </location>
</feature>
<feature type="repeat" description="WD" evidence="3">
    <location>
        <begin position="1518"/>
        <end position="1559"/>
    </location>
</feature>
<evidence type="ECO:0000259" key="4">
    <source>
        <dbReference type="Pfam" id="PF13676"/>
    </source>
</evidence>
<evidence type="ECO:0000313" key="6">
    <source>
        <dbReference type="EMBL" id="ASM78473.1"/>
    </source>
</evidence>
<dbReference type="InterPro" id="IPR035897">
    <property type="entry name" value="Toll_tir_struct_dom_sf"/>
</dbReference>
<dbReference type="EMBL" id="CP022423">
    <property type="protein sequence ID" value="ASM78473.1"/>
    <property type="molecule type" value="Genomic_DNA"/>
</dbReference>
<dbReference type="InterPro" id="IPR027417">
    <property type="entry name" value="P-loop_NTPase"/>
</dbReference>
<keyword evidence="1 3" id="KW-0853">WD repeat</keyword>
<dbReference type="Pfam" id="PF00400">
    <property type="entry name" value="WD40"/>
    <property type="match status" value="14"/>
</dbReference>
<dbReference type="InterPro" id="IPR001680">
    <property type="entry name" value="WD40_rpt"/>
</dbReference>
<feature type="repeat" description="WD" evidence="3">
    <location>
        <begin position="1308"/>
        <end position="1349"/>
    </location>
</feature>
<dbReference type="Gene3D" id="3.40.50.10140">
    <property type="entry name" value="Toll/interleukin-1 receptor homology (TIR) domain"/>
    <property type="match status" value="1"/>
</dbReference>
<keyword evidence="2" id="KW-0677">Repeat</keyword>
<dbReference type="PANTHER" id="PTHR19879:SF9">
    <property type="entry name" value="TRANSCRIPTION INITIATION FACTOR TFIID SUBUNIT 5"/>
    <property type="match status" value="1"/>
</dbReference>
<feature type="repeat" description="WD" evidence="3">
    <location>
        <begin position="1266"/>
        <end position="1307"/>
    </location>
</feature>
<dbReference type="Gene3D" id="3.40.50.300">
    <property type="entry name" value="P-loop containing nucleotide triphosphate hydrolases"/>
    <property type="match status" value="1"/>
</dbReference>
<evidence type="ECO:0000256" key="1">
    <source>
        <dbReference type="ARBA" id="ARBA00022574"/>
    </source>
</evidence>
<evidence type="ECO:0000256" key="2">
    <source>
        <dbReference type="ARBA" id="ARBA00022737"/>
    </source>
</evidence>
<dbReference type="PROSITE" id="PS50294">
    <property type="entry name" value="WD_REPEATS_REGION"/>
    <property type="match status" value="14"/>
</dbReference>
<dbReference type="Gene3D" id="2.130.10.10">
    <property type="entry name" value="YVTN repeat-like/Quinoprotein amine dehydrogenase"/>
    <property type="match status" value="5"/>
</dbReference>
<dbReference type="SUPFAM" id="SSF141571">
    <property type="entry name" value="Pentapeptide repeat-like"/>
    <property type="match status" value="1"/>
</dbReference>
<keyword evidence="7" id="KW-1185">Reference proteome</keyword>
<feature type="repeat" description="WD" evidence="3">
    <location>
        <begin position="1098"/>
        <end position="1139"/>
    </location>
</feature>
<feature type="domain" description="TIR" evidence="4">
    <location>
        <begin position="153"/>
        <end position="273"/>
    </location>
</feature>
<dbReference type="OrthoDB" id="8690389at2"/>
<feature type="repeat" description="WD" evidence="3">
    <location>
        <begin position="1056"/>
        <end position="1097"/>
    </location>
</feature>
<feature type="repeat" description="WD" evidence="3">
    <location>
        <begin position="1140"/>
        <end position="1181"/>
    </location>
</feature>
<dbReference type="Proteomes" id="UP000199729">
    <property type="component" value="Chromosome"/>
</dbReference>
<dbReference type="InterPro" id="IPR015943">
    <property type="entry name" value="WD40/YVTN_repeat-like_dom_sf"/>
</dbReference>
<evidence type="ECO:0000313" key="7">
    <source>
        <dbReference type="Proteomes" id="UP000199729"/>
    </source>
</evidence>
<protein>
    <submittedName>
        <fullName evidence="6">WD40 repeat-containing protein</fullName>
    </submittedName>
</protein>
<feature type="repeat" description="WD" evidence="3">
    <location>
        <begin position="1350"/>
        <end position="1391"/>
    </location>
</feature>
<feature type="repeat" description="WD" evidence="3">
    <location>
        <begin position="972"/>
        <end position="1013"/>
    </location>
</feature>
<feature type="domain" description="NACHT N-terminal Helical" evidence="5">
    <location>
        <begin position="13"/>
        <end position="116"/>
    </location>
</feature>
<organism evidence="6 7">
    <name type="scientific">Vitreoscilla filiformis</name>
    <dbReference type="NCBI Taxonomy" id="63"/>
    <lineage>
        <taxon>Bacteria</taxon>
        <taxon>Pseudomonadati</taxon>
        <taxon>Pseudomonadota</taxon>
        <taxon>Betaproteobacteria</taxon>
        <taxon>Neisseriales</taxon>
        <taxon>Neisseriaceae</taxon>
        <taxon>Vitreoscilla</taxon>
    </lineage>
</organism>
<dbReference type="RefSeq" id="WP_089417394.1">
    <property type="nucleotide sequence ID" value="NZ_CP022423.1"/>
</dbReference>
<dbReference type="Pfam" id="PF00805">
    <property type="entry name" value="Pentapeptide"/>
    <property type="match status" value="1"/>
</dbReference>
<name>A0A221KI16_VITFI</name>
<sequence>MKLRPPQLTPFWDRLADDISPRNLARLKSLAALMGDAAQTTVAIVLAEVFASDNSAPESQNKAFTRLREEFNEQAQARGLTVRLEITGAKSLGGERLVWFEGEAPLHITHTTEELARVDNRLITDNQGVPLNPEPKVHLIECAPDGRPVVRWFFSYAHADAKALSLFKRLQTALGNSPKYQFKPWSDQHILVGEQWDAQIHAALQHSHLGVLVLSQNFLGSRYITAQELPVFVAGKHPLALGKRAIPVALEPIDFEHTDLKGLQAQQIFRDEDLKSFTERSGSKLTQWVNRLVAQIHKVLERHASVGAVVAPAPEESPRLPAAKAMQTLKWPTCHMLSGDLSGIEGRELDNHGRVTSMDKLAQLGGDHTTAHDNTQGEDALNYLLDWASDPQAPGLFALLAEYGMGKTITCQRLIRKVEKRREAEPTAPWPQPLYFDLRKLTGLRKREGEVPTLEQIVGECIQRGWQVAGADAGAAPSASELVARSREHAQLWVFDGLDEALVHLSEVDGQAFTRELLRLQARPGSLWHPGTKLLISCRTHFFRSLQAQNNHFTGQERDTTPASDYRALLLLPLNEEQIRTYIGHALPGLDADATLAMVKAVHNLSELASRPYTLKLVTEFIPQIERWRAEGRPVYGVTLYRQMVQSWMHRDSGKHHLKPEHKERLMTHLAAWMWQRGQRLIPGTELETWFLRWLKSDDDLWLRYSDVNKDKLEEDLRTATFLVREDEGSETEEGAPSTGGFRFAHSSMQEYFLAVHLFQAVRRNERKAWALPLVSVETRRFLGQCLQEAAPREQAQWVQQLSTWKAPYLALASEQWLRYALEAVREGWPAPSLVGADLRGANLHGWRFEGRQVPGAQPQVLNLSQADLSGCELRETVWADVRMEGVQLAGAALDRSEWQRVNAPGANLRGATLHGVRWRHVNLSGVDGAEVQGEQAWALRSVVPQGIVGWAGTSANECEPPLEVKAPWFVQGGHSGPVNACAFSPNGLRVVSASLDNTLRLWDCASGSCLATWAGHQGWVNACAFSPDGLRVVSASWDNTLRLWDCASGSCLATWSGHTFPVNACAFSPDGLRVVSASWDKTLRLWDCASGSCLATWSGHQSSVNACTFSPDGLRIVSASNDKTLRLWDCALGSCLATWSGHQSSVNACAFSPDGLRVVSASLDNTLRLWDCASGACLATWSGHQGRVSACAFSPDGLRVISSSWDKTLRLWDCASGACLATWSGHQSSVNACAFSPDGLRVVSASLDNTLRLWDCASGSCLATWSGHEEWGNACAFSPDGLRVVSASEDNTLRLWDCASGSCLATWSGHQSSVNACAFSPDGLRIVSASNDKTLRLWDCALGSCLATWSGHQSSVNACAFSPDGLRVVSASWDKTLRLWDCASGSCLATWSGHQSSVNACAFSPDGRHVVSASYDDTLRLWDCASGACLAIWSGHRGRVNACTFSPDGLRVVSASWDKTLRLWDCASGSCLATWSGHQSSVNACTFSPDGLRVVSASDDGTLRLWDCASGSCLATWFGHEGGVNACAFSPDGEHVISTGLDGTLRLWRVADGTQERIHQLGRNRSHAVWEPPTNRLIEASEGAWRWLGVQERDAQGRILGVSPAEARVPGGFPYRAPSA</sequence>
<dbReference type="GO" id="GO:0007165">
    <property type="term" value="P:signal transduction"/>
    <property type="evidence" value="ECO:0007669"/>
    <property type="project" value="InterPro"/>
</dbReference>
<dbReference type="Pfam" id="PF22737">
    <property type="entry name" value="NNH6"/>
    <property type="match status" value="1"/>
</dbReference>
<accession>A0A221KI16</accession>
<dbReference type="PANTHER" id="PTHR19879">
    <property type="entry name" value="TRANSCRIPTION INITIATION FACTOR TFIID"/>
    <property type="match status" value="1"/>
</dbReference>
<dbReference type="InterPro" id="IPR020472">
    <property type="entry name" value="WD40_PAC1"/>
</dbReference>
<feature type="repeat" description="WD" evidence="3">
    <location>
        <begin position="1434"/>
        <end position="1475"/>
    </location>
</feature>
<dbReference type="PRINTS" id="PR00320">
    <property type="entry name" value="GPROTEINBRPT"/>
</dbReference>
<dbReference type="SUPFAM" id="SSF52200">
    <property type="entry name" value="Toll/Interleukin receptor TIR domain"/>
    <property type="match status" value="1"/>
</dbReference>
<dbReference type="KEGG" id="vff:VITFI_CDS2696"/>
<feature type="repeat" description="WD" evidence="3">
    <location>
        <begin position="1224"/>
        <end position="1265"/>
    </location>
</feature>
<dbReference type="InterPro" id="IPR000157">
    <property type="entry name" value="TIR_dom"/>
</dbReference>